<accession>A0A822Z9E3</accession>
<name>A0A822Z9E3_NELNU</name>
<dbReference type="EMBL" id="DUZY01000005">
    <property type="protein sequence ID" value="DAD41662.1"/>
    <property type="molecule type" value="Genomic_DNA"/>
</dbReference>
<sequence length="102" mass="11684">MGIVQASITQTVFYQNPVSIFAVLKVFLPREIFGKEALWGDEEWKCRGGSCASRNFVFVKEFTFSGDPTNPSLLSFRFPRGDLIGCSRYWRTKNRRCCCSLL</sequence>
<evidence type="ECO:0000313" key="2">
    <source>
        <dbReference type="Proteomes" id="UP000607653"/>
    </source>
</evidence>
<dbReference type="AlphaFoldDB" id="A0A822Z9E3"/>
<reference evidence="1 2" key="1">
    <citation type="journal article" date="2020" name="Mol. Biol. Evol.">
        <title>Distinct Expression and Methylation Patterns for Genes with Different Fates following a Single Whole-Genome Duplication in Flowering Plants.</title>
        <authorList>
            <person name="Shi T."/>
            <person name="Rahmani R.S."/>
            <person name="Gugger P.F."/>
            <person name="Wang M."/>
            <person name="Li H."/>
            <person name="Zhang Y."/>
            <person name="Li Z."/>
            <person name="Wang Q."/>
            <person name="Van de Peer Y."/>
            <person name="Marchal K."/>
            <person name="Chen J."/>
        </authorList>
    </citation>
    <scope>NUCLEOTIDE SEQUENCE [LARGE SCALE GENOMIC DNA]</scope>
    <source>
        <tissue evidence="1">Leaf</tissue>
    </source>
</reference>
<gene>
    <name evidence="1" type="ORF">HUJ06_015985</name>
</gene>
<dbReference type="Proteomes" id="UP000607653">
    <property type="component" value="Unassembled WGS sequence"/>
</dbReference>
<organism evidence="1 2">
    <name type="scientific">Nelumbo nucifera</name>
    <name type="common">Sacred lotus</name>
    <dbReference type="NCBI Taxonomy" id="4432"/>
    <lineage>
        <taxon>Eukaryota</taxon>
        <taxon>Viridiplantae</taxon>
        <taxon>Streptophyta</taxon>
        <taxon>Embryophyta</taxon>
        <taxon>Tracheophyta</taxon>
        <taxon>Spermatophyta</taxon>
        <taxon>Magnoliopsida</taxon>
        <taxon>Proteales</taxon>
        <taxon>Nelumbonaceae</taxon>
        <taxon>Nelumbo</taxon>
    </lineage>
</organism>
<keyword evidence="2" id="KW-1185">Reference proteome</keyword>
<comment type="caution">
    <text evidence="1">The sequence shown here is derived from an EMBL/GenBank/DDBJ whole genome shotgun (WGS) entry which is preliminary data.</text>
</comment>
<protein>
    <submittedName>
        <fullName evidence="1">Uncharacterized protein</fullName>
    </submittedName>
</protein>
<evidence type="ECO:0000313" key="1">
    <source>
        <dbReference type="EMBL" id="DAD41662.1"/>
    </source>
</evidence>
<proteinExistence type="predicted"/>